<accession>A0A656Z7Q8</accession>
<name>A0A656Z7Q8_9PROT</name>
<dbReference type="InterPro" id="IPR029069">
    <property type="entry name" value="HotDog_dom_sf"/>
</dbReference>
<dbReference type="SUPFAM" id="SSF54637">
    <property type="entry name" value="Thioesterase/thiol ester dehydrase-isomerase"/>
    <property type="match status" value="1"/>
</dbReference>
<dbReference type="AlphaFoldDB" id="A0A656Z7Q8"/>
<dbReference type="Proteomes" id="UP000243416">
    <property type="component" value="Unassembled WGS sequence"/>
</dbReference>
<dbReference type="Gene3D" id="3.10.129.10">
    <property type="entry name" value="Hotdog Thioesterase"/>
    <property type="match status" value="1"/>
</dbReference>
<organism evidence="1 2">
    <name type="scientific">Sterolibacterium denitrificans</name>
    <dbReference type="NCBI Taxonomy" id="157592"/>
    <lineage>
        <taxon>Bacteria</taxon>
        <taxon>Pseudomonadati</taxon>
        <taxon>Pseudomonadota</taxon>
        <taxon>Betaproteobacteria</taxon>
        <taxon>Nitrosomonadales</taxon>
        <taxon>Sterolibacteriaceae</taxon>
        <taxon>Sterolibacterium</taxon>
    </lineage>
</organism>
<sequence>MNLNTLKYGQVKVGDKLPELKIDITSGLIIGSALASRDFTPVHHDKKVAQATGLSDVFMNIITSNGFMGRFVTDWAGPDCTLKGIDIKLGAPNLPGFVMTISGEVKAKDDATGVVSVAVEGVNNVWGTHMNGTVRVALPKEA</sequence>
<dbReference type="RefSeq" id="WP_067169252.1">
    <property type="nucleotide sequence ID" value="NZ_LFZK01000001.1"/>
</dbReference>
<evidence type="ECO:0000313" key="2">
    <source>
        <dbReference type="Proteomes" id="UP000243416"/>
    </source>
</evidence>
<comment type="caution">
    <text evidence="1">The sequence shown here is derived from an EMBL/GenBank/DDBJ whole genome shotgun (WGS) entry which is preliminary data.</text>
</comment>
<keyword evidence="2" id="KW-1185">Reference proteome</keyword>
<gene>
    <name evidence="1" type="ORF">ACY05_00375</name>
</gene>
<reference evidence="1 2" key="1">
    <citation type="journal article" date="2016" name="ISME J.">
        <title>Integrated multi-omics analyses reveal the biochemical mechanisms and phylogenetic relevance of anaerobic androgen biodegradation in the environment.</title>
        <authorList>
            <person name="Yang F.C."/>
            <person name="Chen Y.L."/>
            <person name="Tang S.L."/>
            <person name="Yu C.P."/>
            <person name="Wang P.H."/>
            <person name="Ismail W."/>
            <person name="Wang C.H."/>
            <person name="Ding J.Y."/>
            <person name="Yang C.Y."/>
            <person name="Yang C.Y."/>
            <person name="Chiang Y.R."/>
        </authorList>
    </citation>
    <scope>NUCLEOTIDE SEQUENCE [LARGE SCALE GENOMIC DNA]</scope>
    <source>
        <strain evidence="1 2">DSM 13999</strain>
    </source>
</reference>
<dbReference type="OrthoDB" id="9774179at2"/>
<evidence type="ECO:0000313" key="1">
    <source>
        <dbReference type="EMBL" id="KYC29080.1"/>
    </source>
</evidence>
<protein>
    <submittedName>
        <fullName evidence="1">Acyl dehydratase</fullName>
    </submittedName>
</protein>
<dbReference type="EMBL" id="LFZK01000001">
    <property type="protein sequence ID" value="KYC29080.1"/>
    <property type="molecule type" value="Genomic_DNA"/>
</dbReference>
<proteinExistence type="predicted"/>